<reference evidence="1" key="1">
    <citation type="submission" date="2021-02" db="EMBL/GenBank/DDBJ databases">
        <authorList>
            <consortium name="DOE Joint Genome Institute"/>
            <person name="Ahrendt S."/>
            <person name="Looney B.P."/>
            <person name="Miyauchi S."/>
            <person name="Morin E."/>
            <person name="Drula E."/>
            <person name="Courty P.E."/>
            <person name="Chicoki N."/>
            <person name="Fauchery L."/>
            <person name="Kohler A."/>
            <person name="Kuo A."/>
            <person name="Labutti K."/>
            <person name="Pangilinan J."/>
            <person name="Lipzen A."/>
            <person name="Riley R."/>
            <person name="Andreopoulos W."/>
            <person name="He G."/>
            <person name="Johnson J."/>
            <person name="Barry K.W."/>
            <person name="Grigoriev I.V."/>
            <person name="Nagy L."/>
            <person name="Hibbett D."/>
            <person name="Henrissat B."/>
            <person name="Matheny P.B."/>
            <person name="Labbe J."/>
            <person name="Martin F."/>
        </authorList>
    </citation>
    <scope>NUCLEOTIDE SEQUENCE</scope>
    <source>
        <strain evidence="1">FP105234-sp</strain>
    </source>
</reference>
<gene>
    <name evidence="1" type="ORF">FA95DRAFT_1554428</name>
</gene>
<reference evidence="1" key="2">
    <citation type="journal article" date="2022" name="New Phytol.">
        <title>Evolutionary transition to the ectomycorrhizal habit in the genomes of a hyperdiverse lineage of mushroom-forming fungi.</title>
        <authorList>
            <person name="Looney B."/>
            <person name="Miyauchi S."/>
            <person name="Morin E."/>
            <person name="Drula E."/>
            <person name="Courty P.E."/>
            <person name="Kohler A."/>
            <person name="Kuo A."/>
            <person name="LaButti K."/>
            <person name="Pangilinan J."/>
            <person name="Lipzen A."/>
            <person name="Riley R."/>
            <person name="Andreopoulos W."/>
            <person name="He G."/>
            <person name="Johnson J."/>
            <person name="Nolan M."/>
            <person name="Tritt A."/>
            <person name="Barry K.W."/>
            <person name="Grigoriev I.V."/>
            <person name="Nagy L.G."/>
            <person name="Hibbett D."/>
            <person name="Henrissat B."/>
            <person name="Matheny P.B."/>
            <person name="Labbe J."/>
            <person name="Martin F.M."/>
        </authorList>
    </citation>
    <scope>NUCLEOTIDE SEQUENCE</scope>
    <source>
        <strain evidence="1">FP105234-sp</strain>
    </source>
</reference>
<accession>A0ACB8S669</accession>
<organism evidence="1 2">
    <name type="scientific">Auriscalpium vulgare</name>
    <dbReference type="NCBI Taxonomy" id="40419"/>
    <lineage>
        <taxon>Eukaryota</taxon>
        <taxon>Fungi</taxon>
        <taxon>Dikarya</taxon>
        <taxon>Basidiomycota</taxon>
        <taxon>Agaricomycotina</taxon>
        <taxon>Agaricomycetes</taxon>
        <taxon>Russulales</taxon>
        <taxon>Auriscalpiaceae</taxon>
        <taxon>Auriscalpium</taxon>
    </lineage>
</organism>
<proteinExistence type="predicted"/>
<protein>
    <submittedName>
        <fullName evidence="1">NAD(P)-binding protein</fullName>
    </submittedName>
</protein>
<sequence>MQALNDAGIETIAFDVTDAEAVWDVYKRISVLTGGTLDIIVNNAGLAYPAAVTDMDMAAVRGLFEVNLFAPMFITQVFAPLLVASGDARVVQTGSISGILPVPFSAAYNCSMAALHALSNTMRVELAPFGIKVINVCTGGVENNISARPYTMPDESLYKYMEDLYQERCVSESQEAALPAALYAQKVVAETLKPEPRAWMWAGKNAFYVWFMDTFFSKTSLVR</sequence>
<evidence type="ECO:0000313" key="2">
    <source>
        <dbReference type="Proteomes" id="UP000814033"/>
    </source>
</evidence>
<evidence type="ECO:0000313" key="1">
    <source>
        <dbReference type="EMBL" id="KAI0051603.1"/>
    </source>
</evidence>
<name>A0ACB8S669_9AGAM</name>
<dbReference type="Proteomes" id="UP000814033">
    <property type="component" value="Unassembled WGS sequence"/>
</dbReference>
<dbReference type="EMBL" id="MU275851">
    <property type="protein sequence ID" value="KAI0051603.1"/>
    <property type="molecule type" value="Genomic_DNA"/>
</dbReference>
<comment type="caution">
    <text evidence="1">The sequence shown here is derived from an EMBL/GenBank/DDBJ whole genome shotgun (WGS) entry which is preliminary data.</text>
</comment>
<keyword evidence="2" id="KW-1185">Reference proteome</keyword>
<feature type="non-terminal residue" evidence="1">
    <location>
        <position position="223"/>
    </location>
</feature>